<dbReference type="GO" id="GO:0016117">
    <property type="term" value="P:carotenoid biosynthetic process"/>
    <property type="evidence" value="ECO:0007669"/>
    <property type="project" value="UniProtKB-KW"/>
</dbReference>
<proteinExistence type="predicted"/>
<feature type="transmembrane region" description="Helical" evidence="8">
    <location>
        <begin position="207"/>
        <end position="225"/>
    </location>
</feature>
<evidence type="ECO:0000256" key="3">
    <source>
        <dbReference type="ARBA" id="ARBA00022692"/>
    </source>
</evidence>
<keyword evidence="3 8" id="KW-0812">Transmembrane</keyword>
<comment type="subcellular location">
    <subcellularLocation>
        <location evidence="1">Membrane</location>
        <topology evidence="1">Multi-pass membrane protein</topology>
    </subcellularLocation>
</comment>
<dbReference type="Proteomes" id="UP000515349">
    <property type="component" value="Chromosome"/>
</dbReference>
<evidence type="ECO:0000256" key="5">
    <source>
        <dbReference type="ARBA" id="ARBA00022989"/>
    </source>
</evidence>
<dbReference type="InterPro" id="IPR017825">
    <property type="entry name" value="Lycopene_cyclase_dom"/>
</dbReference>
<dbReference type="GO" id="GO:0016020">
    <property type="term" value="C:membrane"/>
    <property type="evidence" value="ECO:0007669"/>
    <property type="project" value="UniProtKB-SubCell"/>
</dbReference>
<feature type="transmembrane region" description="Helical" evidence="8">
    <location>
        <begin position="35"/>
        <end position="60"/>
    </location>
</feature>
<dbReference type="GO" id="GO:0045436">
    <property type="term" value="F:lycopene beta cyclase activity"/>
    <property type="evidence" value="ECO:0007669"/>
    <property type="project" value="UniProtKB-ARBA"/>
</dbReference>
<feature type="transmembrane region" description="Helical" evidence="8">
    <location>
        <begin position="6"/>
        <end position="23"/>
    </location>
</feature>
<keyword evidence="5 8" id="KW-1133">Transmembrane helix</keyword>
<gene>
    <name evidence="11" type="ORF">H1R16_12020</name>
    <name evidence="10" type="ORF">H2507_03440</name>
</gene>
<dbReference type="Pfam" id="PF18916">
    <property type="entry name" value="Lycopene_cyc"/>
    <property type="match status" value="2"/>
</dbReference>
<reference evidence="13" key="2">
    <citation type="submission" date="2020-07" db="EMBL/GenBank/DDBJ databases">
        <title>Flavobacterium sp. xlx-214.</title>
        <authorList>
            <person name="Yang C."/>
        </authorList>
    </citation>
    <scope>NUCLEOTIDE SEQUENCE [LARGE SCALE GENOMIC DNA]</scope>
    <source>
        <strain evidence="13">CX-624</strain>
    </source>
</reference>
<sequence length="237" mass="28302">MQHYYYLLLDVFSFLIPFLFSFERKRMHFIQYWKPFFSAILIVGLFFIAWDIWFTHLGVWGFNDDYLIGVRIAEMPLEEYLFFLLIPYASVFIHYALEYFLPKVVLSKSVSQYLSLFLFVLSSVVAIFNTDKIYTFTAFGIFALLLMLQIIFRWKYASRFYISFLVIYIPFYFVNNALTGNYSVKPVVFYDNAENLGIRVGTMPLEDSFYCFALLYGIVLVFEYLKKKWQNPLTMIE</sequence>
<evidence type="ECO:0000256" key="4">
    <source>
        <dbReference type="ARBA" id="ARBA00022746"/>
    </source>
</evidence>
<feature type="transmembrane region" description="Helical" evidence="8">
    <location>
        <begin position="134"/>
        <end position="152"/>
    </location>
</feature>
<feature type="transmembrane region" description="Helical" evidence="8">
    <location>
        <begin position="80"/>
        <end position="101"/>
    </location>
</feature>
<evidence type="ECO:0000256" key="8">
    <source>
        <dbReference type="SAM" id="Phobius"/>
    </source>
</evidence>
<name>A0A7D7QY13_9FLAO</name>
<dbReference type="EMBL" id="CP059472">
    <property type="protein sequence ID" value="QMS98406.1"/>
    <property type="molecule type" value="Genomic_DNA"/>
</dbReference>
<feature type="transmembrane region" description="Helical" evidence="8">
    <location>
        <begin position="159"/>
        <end position="178"/>
    </location>
</feature>
<feature type="domain" description="Lycopene cyclase" evidence="9">
    <location>
        <begin position="131"/>
        <end position="225"/>
    </location>
</feature>
<comment type="pathway">
    <text evidence="2">Carotenoid biosynthesis.</text>
</comment>
<dbReference type="EMBL" id="JACEUX010000001">
    <property type="protein sequence ID" value="MBA5246215.1"/>
    <property type="molecule type" value="Genomic_DNA"/>
</dbReference>
<dbReference type="GO" id="GO:0016872">
    <property type="term" value="F:intramolecular lyase activity"/>
    <property type="evidence" value="ECO:0007669"/>
    <property type="project" value="InterPro"/>
</dbReference>
<feature type="transmembrane region" description="Helical" evidence="8">
    <location>
        <begin position="113"/>
        <end position="128"/>
    </location>
</feature>
<evidence type="ECO:0000313" key="11">
    <source>
        <dbReference type="EMBL" id="QMS98406.1"/>
    </source>
</evidence>
<dbReference type="NCBIfam" id="TIGR03462">
    <property type="entry name" value="CarR_dom_SF"/>
    <property type="match status" value="2"/>
</dbReference>
<evidence type="ECO:0000256" key="7">
    <source>
        <dbReference type="ARBA" id="ARBA00023235"/>
    </source>
</evidence>
<evidence type="ECO:0000259" key="9">
    <source>
        <dbReference type="Pfam" id="PF18916"/>
    </source>
</evidence>
<keyword evidence="4" id="KW-0125">Carotenoid biosynthesis</keyword>
<evidence type="ECO:0000256" key="1">
    <source>
        <dbReference type="ARBA" id="ARBA00004141"/>
    </source>
</evidence>
<evidence type="ECO:0000313" key="12">
    <source>
        <dbReference type="Proteomes" id="UP000515349"/>
    </source>
</evidence>
<evidence type="ECO:0000313" key="13">
    <source>
        <dbReference type="Proteomes" id="UP000539710"/>
    </source>
</evidence>
<reference evidence="11 12" key="1">
    <citation type="submission" date="2020-07" db="EMBL/GenBank/DDBJ databases">
        <title>Chryseobacterium sp.cx-624.</title>
        <authorList>
            <person name="Yang C."/>
        </authorList>
    </citation>
    <scope>NUCLEOTIDE SEQUENCE [LARGE SCALE GENOMIC DNA]</scope>
    <source>
        <strain evidence="12">cx-624</strain>
        <strain evidence="11">Cx-624</strain>
    </source>
</reference>
<dbReference type="AlphaFoldDB" id="A0A7D7QY13"/>
<evidence type="ECO:0000256" key="6">
    <source>
        <dbReference type="ARBA" id="ARBA00023136"/>
    </source>
</evidence>
<protein>
    <submittedName>
        <fullName evidence="11">Lycopene cyclase domain-containing protein</fullName>
    </submittedName>
</protein>
<keyword evidence="13" id="KW-1185">Reference proteome</keyword>
<keyword evidence="7" id="KW-0413">Isomerase</keyword>
<dbReference type="RefSeq" id="WP_181886307.1">
    <property type="nucleotide sequence ID" value="NZ_CP059472.1"/>
</dbReference>
<keyword evidence="6 8" id="KW-0472">Membrane</keyword>
<evidence type="ECO:0000313" key="10">
    <source>
        <dbReference type="EMBL" id="MBA5246215.1"/>
    </source>
</evidence>
<reference evidence="10" key="3">
    <citation type="submission" date="2020-07" db="EMBL/GenBank/DDBJ databases">
        <authorList>
            <person name="Yang C."/>
        </authorList>
    </citation>
    <scope>NUCLEOTIDE SEQUENCE</scope>
    <source>
        <strain evidence="10">Cx-624</strain>
    </source>
</reference>
<evidence type="ECO:0000256" key="2">
    <source>
        <dbReference type="ARBA" id="ARBA00004829"/>
    </source>
</evidence>
<dbReference type="KEGG" id="cbau:H1R16_12020"/>
<accession>A0A7D7QY13</accession>
<dbReference type="Proteomes" id="UP000539710">
    <property type="component" value="Unassembled WGS sequence"/>
</dbReference>
<feature type="domain" description="Lycopene cyclase" evidence="9">
    <location>
        <begin position="4"/>
        <end position="94"/>
    </location>
</feature>
<organism evidence="11 12">
    <name type="scientific">Marnyiella aurantia</name>
    <dbReference type="NCBI Taxonomy" id="2758037"/>
    <lineage>
        <taxon>Bacteria</taxon>
        <taxon>Pseudomonadati</taxon>
        <taxon>Bacteroidota</taxon>
        <taxon>Flavobacteriia</taxon>
        <taxon>Flavobacteriales</taxon>
        <taxon>Weeksellaceae</taxon>
        <taxon>Marnyiella</taxon>
    </lineage>
</organism>